<sequence length="203" mass="21987">MAPSLRTRPKRRRTAITVVVLVAVLIPVCAVLLLVFAPFLLVGLVYEADSLSAPSASELQGFVHQVPVPSYAGKPSLDYYTPGSLENSASAYADWVVRPPRRTICDDEIAALRAGRWTILIFRPGPDGEAPYLYTGVTWPDRAISVFYDSVRVSKATTLAQATDSHTHSADVTCDNGIGPNDAGITYPDPWSHLTITVSESGW</sequence>
<keyword evidence="1" id="KW-0812">Transmembrane</keyword>
<gene>
    <name evidence="2" type="ORF">Back2_20110</name>
</gene>
<dbReference type="RefSeq" id="WP_164512569.1">
    <property type="nucleotide sequence ID" value="NZ_AP019307.1"/>
</dbReference>
<dbReference type="AlphaFoldDB" id="A0A3G9J2Q3"/>
<proteinExistence type="predicted"/>
<feature type="transmembrane region" description="Helical" evidence="1">
    <location>
        <begin position="15"/>
        <end position="46"/>
    </location>
</feature>
<keyword evidence="1" id="KW-0472">Membrane</keyword>
<keyword evidence="3" id="KW-1185">Reference proteome</keyword>
<evidence type="ECO:0000313" key="3">
    <source>
        <dbReference type="Proteomes" id="UP000271573"/>
    </source>
</evidence>
<reference evidence="2 3" key="1">
    <citation type="submission" date="2018-11" db="EMBL/GenBank/DDBJ databases">
        <title>Complete genome sequence of Nocardioides baekrokdamisoli strain KCTC 39748.</title>
        <authorList>
            <person name="Kang S.W."/>
            <person name="Lee K.C."/>
            <person name="Kim K.K."/>
            <person name="Kim J.S."/>
            <person name="Kim D.S."/>
            <person name="Ko S.H."/>
            <person name="Yang S.H."/>
            <person name="Shin Y.K."/>
            <person name="Lee J.S."/>
        </authorList>
    </citation>
    <scope>NUCLEOTIDE SEQUENCE [LARGE SCALE GENOMIC DNA]</scope>
    <source>
        <strain evidence="2 3">KCTC 39748</strain>
    </source>
</reference>
<dbReference type="Proteomes" id="UP000271573">
    <property type="component" value="Chromosome"/>
</dbReference>
<dbReference type="KEGG" id="nbe:Back2_20110"/>
<evidence type="ECO:0000313" key="2">
    <source>
        <dbReference type="EMBL" id="BBH17724.1"/>
    </source>
</evidence>
<protein>
    <submittedName>
        <fullName evidence="2">Uncharacterized protein</fullName>
    </submittedName>
</protein>
<name>A0A3G9J2Q3_9ACTN</name>
<keyword evidence="1" id="KW-1133">Transmembrane helix</keyword>
<evidence type="ECO:0000256" key="1">
    <source>
        <dbReference type="SAM" id="Phobius"/>
    </source>
</evidence>
<accession>A0A3G9J2Q3</accession>
<organism evidence="2 3">
    <name type="scientific">Nocardioides baekrokdamisoli</name>
    <dbReference type="NCBI Taxonomy" id="1804624"/>
    <lineage>
        <taxon>Bacteria</taxon>
        <taxon>Bacillati</taxon>
        <taxon>Actinomycetota</taxon>
        <taxon>Actinomycetes</taxon>
        <taxon>Propionibacteriales</taxon>
        <taxon>Nocardioidaceae</taxon>
        <taxon>Nocardioides</taxon>
    </lineage>
</organism>
<dbReference type="EMBL" id="AP019307">
    <property type="protein sequence ID" value="BBH17724.1"/>
    <property type="molecule type" value="Genomic_DNA"/>
</dbReference>